<evidence type="ECO:0000256" key="1">
    <source>
        <dbReference type="SAM" id="SignalP"/>
    </source>
</evidence>
<keyword evidence="1" id="KW-0732">Signal</keyword>
<dbReference type="InterPro" id="IPR015889">
    <property type="entry name" value="Intradiol_dOase_core"/>
</dbReference>
<dbReference type="Gene3D" id="2.60.130.10">
    <property type="entry name" value="Aromatic compound dioxygenase"/>
    <property type="match status" value="1"/>
</dbReference>
<dbReference type="PANTHER" id="PTHR34315">
    <property type="match status" value="1"/>
</dbReference>
<feature type="signal peptide" evidence="1">
    <location>
        <begin position="1"/>
        <end position="19"/>
    </location>
</feature>
<reference evidence="3" key="1">
    <citation type="submission" date="2016-09" db="EMBL/GenBank/DDBJ databases">
        <authorList>
            <person name="Jeantristanb JTB J.-T."/>
            <person name="Ricardo R."/>
        </authorList>
    </citation>
    <scope>NUCLEOTIDE SEQUENCE [LARGE SCALE GENOMIC DNA]</scope>
</reference>
<dbReference type="OrthoDB" id="121380at2759"/>
<accession>A0A238FC76</accession>
<dbReference type="Proteomes" id="UP000198372">
    <property type="component" value="Unassembled WGS sequence"/>
</dbReference>
<sequence length="349" mass="39089">MKFSPSLLVLGALFSSVLGHAEPTEQEIAEAKVRKDNFAYICAPQIKAYHAMRKRAAQQQQVLGGATDAATMFLEENLQAGLDGQKLLGCSEMDDEATIRNHTCVLTNEVTQGPYYHVAGHPIRQNMAEDQLGLPFYIDIGILDVNTCEPFPNVLVDIWHANTTGHYAGHADPDPDLIWEGPAPYGERKGLLTKFPRWNQHETWLRAAWPTNKFGVSQFTSIFPGYYTGRATHVHIKVHTTWEPLANGTFLTSRLIHTGQLFVDDTLNGIIDKIHPYTENPIRNKWGRTRNWDDSLKIFQSQPGSVFDVEKVGGVLQQGLRGHITVGVDPKFDFDRGSANQVPYTTHKE</sequence>
<name>A0A238FC76_9BASI</name>
<dbReference type="GO" id="GO:0005506">
    <property type="term" value="F:iron ion binding"/>
    <property type="evidence" value="ECO:0007669"/>
    <property type="project" value="InterPro"/>
</dbReference>
<dbReference type="AlphaFoldDB" id="A0A238FC76"/>
<dbReference type="PANTHER" id="PTHR34315:SF4">
    <property type="entry name" value="INTRADIOL RING-CLEAVAGE DIOXYGENASES DOMAIN-CONTAINING PROTEIN"/>
    <property type="match status" value="1"/>
</dbReference>
<dbReference type="GO" id="GO:0016702">
    <property type="term" value="F:oxidoreductase activity, acting on single donors with incorporation of molecular oxygen, incorporation of two atoms of oxygen"/>
    <property type="evidence" value="ECO:0007669"/>
    <property type="project" value="InterPro"/>
</dbReference>
<feature type="chain" id="PRO_5013257763" evidence="1">
    <location>
        <begin position="20"/>
        <end position="349"/>
    </location>
</feature>
<keyword evidence="3" id="KW-1185">Reference proteome</keyword>
<evidence type="ECO:0000313" key="2">
    <source>
        <dbReference type="EMBL" id="SCV68748.1"/>
    </source>
</evidence>
<proteinExistence type="predicted"/>
<dbReference type="EMBL" id="FMSP01000003">
    <property type="protein sequence ID" value="SCV68748.1"/>
    <property type="molecule type" value="Genomic_DNA"/>
</dbReference>
<evidence type="ECO:0000313" key="3">
    <source>
        <dbReference type="Proteomes" id="UP000198372"/>
    </source>
</evidence>
<organism evidence="2 3">
    <name type="scientific">Microbotryum intermedium</name>
    <dbReference type="NCBI Taxonomy" id="269621"/>
    <lineage>
        <taxon>Eukaryota</taxon>
        <taxon>Fungi</taxon>
        <taxon>Dikarya</taxon>
        <taxon>Basidiomycota</taxon>
        <taxon>Pucciniomycotina</taxon>
        <taxon>Microbotryomycetes</taxon>
        <taxon>Microbotryales</taxon>
        <taxon>Microbotryaceae</taxon>
        <taxon>Microbotryum</taxon>
    </lineage>
</organism>
<gene>
    <name evidence="2" type="ORF">BQ2448_869</name>
</gene>
<dbReference type="CDD" id="cd03457">
    <property type="entry name" value="intradiol_dioxygenase_like"/>
    <property type="match status" value="1"/>
</dbReference>
<dbReference type="STRING" id="269621.A0A238FC76"/>
<dbReference type="SUPFAM" id="SSF49482">
    <property type="entry name" value="Aromatic compound dioxygenase"/>
    <property type="match status" value="1"/>
</dbReference>
<protein>
    <submittedName>
        <fullName evidence="2">BQ2448_869 protein</fullName>
    </submittedName>
</protein>